<proteinExistence type="predicted"/>
<dbReference type="PANTHER" id="PTHR31268:SF10">
    <property type="entry name" value="GALACTINOL--SUCROSE GALACTOSYLTRANSFERASE"/>
    <property type="match status" value="1"/>
</dbReference>
<reference evidence="2" key="2">
    <citation type="submission" date="2023-06" db="EMBL/GenBank/DDBJ databases">
        <authorList>
            <person name="Swenson N.G."/>
            <person name="Wegrzyn J.L."/>
            <person name="Mcevoy S.L."/>
        </authorList>
    </citation>
    <scope>NUCLEOTIDE SEQUENCE</scope>
    <source>
        <strain evidence="2">NS2018</strain>
        <tissue evidence="2">Leaf</tissue>
    </source>
</reference>
<reference evidence="2" key="1">
    <citation type="journal article" date="2022" name="Plant J.">
        <title>Strategies of tolerance reflected in two North American maple genomes.</title>
        <authorList>
            <person name="McEvoy S.L."/>
            <person name="Sezen U.U."/>
            <person name="Trouern-Trend A."/>
            <person name="McMahon S.M."/>
            <person name="Schaberg P.G."/>
            <person name="Yang J."/>
            <person name="Wegrzyn J.L."/>
            <person name="Swenson N.G."/>
        </authorList>
    </citation>
    <scope>NUCLEOTIDE SEQUENCE</scope>
    <source>
        <strain evidence="2">NS2018</strain>
    </source>
</reference>
<sequence>MTITASPCIKDSCLMVRGKVVFTQVPQNVVVSPASSDSSAFIGATSTTQSSRHVFSLGFLENSNASPGSNSAREDFTLHDEVSSDAAAENTFYILLLPVLEGVKDNSGLVCKGLPKMSSNSALRVVRDASVQTLQAHEAVFINSGDNPFELFKDSIDISSRILETLVTMGGLPLKGSSSTVATAESQPNQGSAITTSVPESKAKKKICCACQIGFNV</sequence>
<dbReference type="PANTHER" id="PTHR31268">
    <property type="match status" value="1"/>
</dbReference>
<accession>A0AA39SYQ8</accession>
<name>A0AA39SYQ8_ACESA</name>
<dbReference type="EMBL" id="JAUESC010000003">
    <property type="protein sequence ID" value="KAK0599015.1"/>
    <property type="molecule type" value="Genomic_DNA"/>
</dbReference>
<evidence type="ECO:0000313" key="2">
    <source>
        <dbReference type="EMBL" id="KAK0599015.1"/>
    </source>
</evidence>
<dbReference type="AlphaFoldDB" id="A0AA39SYQ8"/>
<dbReference type="Pfam" id="PF05691">
    <property type="entry name" value="Raffinose_syn"/>
    <property type="match status" value="1"/>
</dbReference>
<organism evidence="2 3">
    <name type="scientific">Acer saccharum</name>
    <name type="common">Sugar maple</name>
    <dbReference type="NCBI Taxonomy" id="4024"/>
    <lineage>
        <taxon>Eukaryota</taxon>
        <taxon>Viridiplantae</taxon>
        <taxon>Streptophyta</taxon>
        <taxon>Embryophyta</taxon>
        <taxon>Tracheophyta</taxon>
        <taxon>Spermatophyta</taxon>
        <taxon>Magnoliopsida</taxon>
        <taxon>eudicotyledons</taxon>
        <taxon>Gunneridae</taxon>
        <taxon>Pentapetalae</taxon>
        <taxon>rosids</taxon>
        <taxon>malvids</taxon>
        <taxon>Sapindales</taxon>
        <taxon>Sapindaceae</taxon>
        <taxon>Hippocastanoideae</taxon>
        <taxon>Acereae</taxon>
        <taxon>Acer</taxon>
    </lineage>
</organism>
<evidence type="ECO:0000256" key="1">
    <source>
        <dbReference type="ARBA" id="ARBA00023277"/>
    </source>
</evidence>
<protein>
    <submittedName>
        <fullName evidence="2">Uncharacterized protein</fullName>
    </submittedName>
</protein>
<keyword evidence="1" id="KW-0119">Carbohydrate metabolism</keyword>
<dbReference type="InterPro" id="IPR008811">
    <property type="entry name" value="Glycosyl_hydrolases_36"/>
</dbReference>
<evidence type="ECO:0000313" key="3">
    <source>
        <dbReference type="Proteomes" id="UP001168877"/>
    </source>
</evidence>
<keyword evidence="3" id="KW-1185">Reference proteome</keyword>
<comment type="caution">
    <text evidence="2">The sequence shown here is derived from an EMBL/GenBank/DDBJ whole genome shotgun (WGS) entry which is preliminary data.</text>
</comment>
<dbReference type="Proteomes" id="UP001168877">
    <property type="component" value="Unassembled WGS sequence"/>
</dbReference>
<gene>
    <name evidence="2" type="ORF">LWI29_001561</name>
</gene>